<evidence type="ECO:0000313" key="1">
    <source>
        <dbReference type="EMBL" id="AXK41348.1"/>
    </source>
</evidence>
<reference evidence="2" key="1">
    <citation type="submission" date="2018-07" db="EMBL/GenBank/DDBJ databases">
        <title>Genome sequence of Erythrobacter strain YH-07, an antagonistic bacterium isolated from Yellow Sea.</title>
        <authorList>
            <person name="Tang T."/>
            <person name="Liu Q."/>
            <person name="Sun X."/>
        </authorList>
    </citation>
    <scope>NUCLEOTIDE SEQUENCE [LARGE SCALE GENOMIC DNA]</scope>
    <source>
        <strain evidence="2">YH-07</strain>
    </source>
</reference>
<dbReference type="AlphaFoldDB" id="A0A345YBP6"/>
<accession>A0A345YBP6</accession>
<organism evidence="1 2">
    <name type="scientific">Erythrobacter aureus</name>
    <dbReference type="NCBI Taxonomy" id="2182384"/>
    <lineage>
        <taxon>Bacteria</taxon>
        <taxon>Pseudomonadati</taxon>
        <taxon>Pseudomonadota</taxon>
        <taxon>Alphaproteobacteria</taxon>
        <taxon>Sphingomonadales</taxon>
        <taxon>Erythrobacteraceae</taxon>
        <taxon>Erythrobacter/Porphyrobacter group</taxon>
        <taxon>Erythrobacter</taxon>
    </lineage>
</organism>
<gene>
    <name evidence="1" type="ORF">DVR09_02495</name>
</gene>
<name>A0A345YBP6_9SPHN</name>
<evidence type="ECO:0000313" key="2">
    <source>
        <dbReference type="Proteomes" id="UP000254508"/>
    </source>
</evidence>
<sequence length="107" mass="12458">MMDELAAIDERISYHEEQFALAVRLGVAHAGEDEFIQLWRRVHDQFTRNLPKVRAAIRSGDEDYRQINRILPMTKRQIREVRADIAAADRAEKIGKKCARERLGVTR</sequence>
<protein>
    <submittedName>
        <fullName evidence="1">Uncharacterized protein</fullName>
    </submittedName>
</protein>
<dbReference type="OrthoDB" id="9870840at2"/>
<keyword evidence="2" id="KW-1185">Reference proteome</keyword>
<dbReference type="EMBL" id="CP031357">
    <property type="protein sequence ID" value="AXK41348.1"/>
    <property type="molecule type" value="Genomic_DNA"/>
</dbReference>
<dbReference type="Proteomes" id="UP000254508">
    <property type="component" value="Chromosome"/>
</dbReference>
<proteinExistence type="predicted"/>
<dbReference type="KEGG" id="err:DVR09_02495"/>